<dbReference type="SUPFAM" id="SSF55469">
    <property type="entry name" value="FMN-dependent nitroreductase-like"/>
    <property type="match status" value="1"/>
</dbReference>
<dbReference type="Pfam" id="PF00881">
    <property type="entry name" value="Nitroreductase"/>
    <property type="match status" value="1"/>
</dbReference>
<dbReference type="InterPro" id="IPR003776">
    <property type="entry name" value="YcaO-like_dom"/>
</dbReference>
<sequence>MARKARSGPLRWLRTNMVSMLKKRPTPRLPIAVGHWIHQKGGMLCRLPLKRLRVTAPSEFLRAVQSSCDGKTAWAEVRDRLSARWPADEVDACLSTLLEKGALAEAAHSLALHAQIGWTPQPLAAPLTQAEDLYAMKEEVRRRLEEDSDGASRLRPAKTPLMELLLERGSVRTFDDKALPLQSMINILWALYGVSREDAESVRRTVPSGGALYGLRWFVALMKPLEGHSSGLYEIKYHATGAEGGELSLCQRPGQAAGAWSTLLTPAVLSHAHAVIYPVVDLHFIGKKYGNRALTLALIEAGHALQNGALAAQYEDAATIVRGDTVELEVLSLFGLDEALYPLPAMALGTRPSAEQKHLANAASESVPVRSVPNHSQLLPLQTRIAVAGPIQIGRNADYLGWAAGRSEDARLATVKAEAEAWERIGWSTPPASLQRARFDELDNAVDPRRLVGYSPQQYAREGFPYAPFSLRRRYPWTKGVSAKDGAEVSVMAQCVYALSSLDAADARLPYTNASTSGVAAYTDMQAARCRALIELVERDAFSRAWLARVPPDLIEESDLPVSFRQRLGRLRQAGYTVSLHVLESRHLPVAAIFVQHRQAVFTALTTGAGFQLEESLESALSEAESRVQQQHGKPQPAAQIQPEEMRLAEHHGDYFRTRHGLRKADWFAAAERRPAASVKNAAGRFPTSGTALLDHFLDQGQQVYFCDLTPPAASIDQGRTPLYVARALVPGLIPLWFGYGTEPLGSWGDTAAGKASPEVGSLQRIHPCT</sequence>
<accession>A0ABY0A964</accession>
<dbReference type="Gene3D" id="3.30.40.250">
    <property type="match status" value="1"/>
</dbReference>
<dbReference type="Proteomes" id="UP000271137">
    <property type="component" value="Unassembled WGS sequence"/>
</dbReference>
<evidence type="ECO:0000259" key="1">
    <source>
        <dbReference type="PROSITE" id="PS51664"/>
    </source>
</evidence>
<evidence type="ECO:0000313" key="2">
    <source>
        <dbReference type="EMBL" id="RSZ40075.1"/>
    </source>
</evidence>
<dbReference type="InterPro" id="IPR029479">
    <property type="entry name" value="Nitroreductase"/>
</dbReference>
<protein>
    <recommendedName>
        <fullName evidence="1">YcaO domain-containing protein</fullName>
    </recommendedName>
</protein>
<dbReference type="Pfam" id="PF02624">
    <property type="entry name" value="YcaO"/>
    <property type="match status" value="1"/>
</dbReference>
<organism evidence="2 3">
    <name type="scientific">Variovorax beijingensis</name>
    <dbReference type="NCBI Taxonomy" id="2496117"/>
    <lineage>
        <taxon>Bacteria</taxon>
        <taxon>Pseudomonadati</taxon>
        <taxon>Pseudomonadota</taxon>
        <taxon>Betaproteobacteria</taxon>
        <taxon>Burkholderiales</taxon>
        <taxon>Comamonadaceae</taxon>
        <taxon>Variovorax</taxon>
    </lineage>
</organism>
<dbReference type="PROSITE" id="PS51664">
    <property type="entry name" value="YCAO"/>
    <property type="match status" value="1"/>
</dbReference>
<dbReference type="PANTHER" id="PTHR37809:SF1">
    <property type="entry name" value="RIBOSOMAL PROTEIN S12 METHYLTHIOTRANSFERASE ACCESSORY FACTOR YCAO"/>
    <property type="match status" value="1"/>
</dbReference>
<proteinExistence type="predicted"/>
<keyword evidence="3" id="KW-1185">Reference proteome</keyword>
<dbReference type="PANTHER" id="PTHR37809">
    <property type="entry name" value="RIBOSOMAL PROTEIN S12 METHYLTHIOTRANSFERASE ACCESSORY FACTOR YCAO"/>
    <property type="match status" value="1"/>
</dbReference>
<feature type="domain" description="YcaO" evidence="1">
    <location>
        <begin position="403"/>
        <end position="770"/>
    </location>
</feature>
<dbReference type="Gene3D" id="3.30.1330.230">
    <property type="match status" value="1"/>
</dbReference>
<comment type="caution">
    <text evidence="2">The sequence shown here is derived from an EMBL/GenBank/DDBJ whole genome shotgun (WGS) entry which is preliminary data.</text>
</comment>
<dbReference type="Gene3D" id="3.30.160.660">
    <property type="match status" value="1"/>
</dbReference>
<dbReference type="Gene3D" id="3.40.109.10">
    <property type="entry name" value="NADH Oxidase"/>
    <property type="match status" value="1"/>
</dbReference>
<gene>
    <name evidence="2" type="ORF">EJO66_08005</name>
</gene>
<name>A0ABY0A964_9BURK</name>
<evidence type="ECO:0000313" key="3">
    <source>
        <dbReference type="Proteomes" id="UP000271137"/>
    </source>
</evidence>
<dbReference type="EMBL" id="RXFQ01000004">
    <property type="protein sequence ID" value="RSZ40075.1"/>
    <property type="molecule type" value="Genomic_DNA"/>
</dbReference>
<reference evidence="2 3" key="1">
    <citation type="submission" date="2018-12" db="EMBL/GenBank/DDBJ databases">
        <title>The genome sequences of strain 502.</title>
        <authorList>
            <person name="Gao J."/>
            <person name="Sun J."/>
        </authorList>
    </citation>
    <scope>NUCLEOTIDE SEQUENCE [LARGE SCALE GENOMIC DNA]</scope>
    <source>
        <strain evidence="2 3">502</strain>
    </source>
</reference>
<dbReference type="InterPro" id="IPR000415">
    <property type="entry name" value="Nitroreductase-like"/>
</dbReference>